<protein>
    <submittedName>
        <fullName evidence="7">MFS transporter</fullName>
    </submittedName>
</protein>
<evidence type="ECO:0000313" key="8">
    <source>
        <dbReference type="Proteomes" id="UP000286100"/>
    </source>
</evidence>
<feature type="domain" description="NnrU" evidence="6">
    <location>
        <begin position="4"/>
        <end position="213"/>
    </location>
</feature>
<feature type="transmembrane region" description="Helical" evidence="5">
    <location>
        <begin position="35"/>
        <end position="57"/>
    </location>
</feature>
<keyword evidence="8" id="KW-1185">Reference proteome</keyword>
<dbReference type="EMBL" id="QYUM01000003">
    <property type="protein sequence ID" value="RJF90758.1"/>
    <property type="molecule type" value="Genomic_DNA"/>
</dbReference>
<feature type="transmembrane region" description="Helical" evidence="5">
    <location>
        <begin position="121"/>
        <end position="149"/>
    </location>
</feature>
<dbReference type="AlphaFoldDB" id="A0A418WL78"/>
<dbReference type="Proteomes" id="UP000286100">
    <property type="component" value="Unassembled WGS sequence"/>
</dbReference>
<keyword evidence="2 5" id="KW-0812">Transmembrane</keyword>
<comment type="caution">
    <text evidence="7">The sequence shown here is derived from an EMBL/GenBank/DDBJ whole genome shotgun (WGS) entry which is preliminary data.</text>
</comment>
<evidence type="ECO:0000313" key="7">
    <source>
        <dbReference type="EMBL" id="RJF90758.1"/>
    </source>
</evidence>
<keyword evidence="3 5" id="KW-1133">Transmembrane helix</keyword>
<comment type="subcellular location">
    <subcellularLocation>
        <location evidence="1">Membrane</location>
        <topology evidence="1">Multi-pass membrane protein</topology>
    </subcellularLocation>
</comment>
<reference evidence="7 8" key="1">
    <citation type="submission" date="2018-09" db="EMBL/GenBank/DDBJ databases">
        <authorList>
            <person name="Zhu H."/>
        </authorList>
    </citation>
    <scope>NUCLEOTIDE SEQUENCE [LARGE SCALE GENOMIC DNA]</scope>
    <source>
        <strain evidence="7 8">K2R01-6</strain>
    </source>
</reference>
<evidence type="ECO:0000256" key="2">
    <source>
        <dbReference type="ARBA" id="ARBA00022692"/>
    </source>
</evidence>
<dbReference type="GO" id="GO:0016020">
    <property type="term" value="C:membrane"/>
    <property type="evidence" value="ECO:0007669"/>
    <property type="project" value="UniProtKB-SubCell"/>
</dbReference>
<evidence type="ECO:0000256" key="5">
    <source>
        <dbReference type="SAM" id="Phobius"/>
    </source>
</evidence>
<evidence type="ECO:0000259" key="6">
    <source>
        <dbReference type="Pfam" id="PF07298"/>
    </source>
</evidence>
<evidence type="ECO:0000256" key="1">
    <source>
        <dbReference type="ARBA" id="ARBA00004141"/>
    </source>
</evidence>
<dbReference type="OrthoDB" id="7828645at2"/>
<accession>A0A418WL78</accession>
<proteinExistence type="predicted"/>
<dbReference type="InterPro" id="IPR009915">
    <property type="entry name" value="NnrU_dom"/>
</dbReference>
<sequence length="221" mass="23686">MASLIAACVAFVGSHFLLSHPLRAGLVRRLGAQPFLALYSVVALATFGWIILAARAVPVEAPLWMAPQWVWSVGSALMLLASILFVGSLIGNPALPEARLDKAREPRGVFAVTRHPMMWGFAIWGVVHIAVWPQPSTILIALTMIVLALGGSAGQDAKKAQLMGERWQAWVSRTAFVPFAGPASARAMWPGWGVFAGGIALWLIATWAHPQLGAPAVGIWR</sequence>
<feature type="transmembrane region" description="Helical" evidence="5">
    <location>
        <begin position="69"/>
        <end position="90"/>
    </location>
</feature>
<dbReference type="Pfam" id="PF07298">
    <property type="entry name" value="NnrU"/>
    <property type="match status" value="1"/>
</dbReference>
<dbReference type="Gene3D" id="1.20.120.1630">
    <property type="match status" value="1"/>
</dbReference>
<evidence type="ECO:0000256" key="3">
    <source>
        <dbReference type="ARBA" id="ARBA00022989"/>
    </source>
</evidence>
<feature type="transmembrane region" description="Helical" evidence="5">
    <location>
        <begin position="189"/>
        <end position="208"/>
    </location>
</feature>
<gene>
    <name evidence="7" type="ORF">D3876_11195</name>
</gene>
<organism evidence="7 8">
    <name type="scientific">Sphingomonas cavernae</name>
    <dbReference type="NCBI Taxonomy" id="2320861"/>
    <lineage>
        <taxon>Bacteria</taxon>
        <taxon>Pseudomonadati</taxon>
        <taxon>Pseudomonadota</taxon>
        <taxon>Alphaproteobacteria</taxon>
        <taxon>Sphingomonadales</taxon>
        <taxon>Sphingomonadaceae</taxon>
        <taxon>Sphingomonas</taxon>
    </lineage>
</organism>
<dbReference type="RefSeq" id="WP_119762206.1">
    <property type="nucleotide sequence ID" value="NZ_QYUM01000003.1"/>
</dbReference>
<keyword evidence="4 5" id="KW-0472">Membrane</keyword>
<name>A0A418WL78_9SPHN</name>
<evidence type="ECO:0000256" key="4">
    <source>
        <dbReference type="ARBA" id="ARBA00023136"/>
    </source>
</evidence>